<dbReference type="InterPro" id="IPR013154">
    <property type="entry name" value="ADH-like_N"/>
</dbReference>
<dbReference type="Pfam" id="PF08240">
    <property type="entry name" value="ADH_N"/>
    <property type="match status" value="1"/>
</dbReference>
<organism evidence="2 3">
    <name type="scientific">Roseiconus nitratireducens</name>
    <dbReference type="NCBI Taxonomy" id="2605748"/>
    <lineage>
        <taxon>Bacteria</taxon>
        <taxon>Pseudomonadati</taxon>
        <taxon>Planctomycetota</taxon>
        <taxon>Planctomycetia</taxon>
        <taxon>Pirellulales</taxon>
        <taxon>Pirellulaceae</taxon>
        <taxon>Roseiconus</taxon>
    </lineage>
</organism>
<dbReference type="Pfam" id="PF00107">
    <property type="entry name" value="ADH_zinc_N"/>
    <property type="match status" value="1"/>
</dbReference>
<dbReference type="Proteomes" id="UP000324479">
    <property type="component" value="Unassembled WGS sequence"/>
</dbReference>
<dbReference type="SMART" id="SM00829">
    <property type="entry name" value="PKS_ER"/>
    <property type="match status" value="1"/>
</dbReference>
<reference evidence="2 3" key="1">
    <citation type="submission" date="2019-08" db="EMBL/GenBank/DDBJ databases">
        <authorList>
            <person name="Dhanesh K."/>
            <person name="Kumar G."/>
            <person name="Sasikala C."/>
            <person name="Venkata Ramana C."/>
        </authorList>
    </citation>
    <scope>NUCLEOTIDE SEQUENCE [LARGE SCALE GENOMIC DNA]</scope>
    <source>
        <strain evidence="2 3">JC645</strain>
    </source>
</reference>
<protein>
    <submittedName>
        <fullName evidence="2">NAD(P)-dependent alcohol dehydrogenase</fullName>
    </submittedName>
</protein>
<dbReference type="InterPro" id="IPR020843">
    <property type="entry name" value="ER"/>
</dbReference>
<dbReference type="SUPFAM" id="SSF50129">
    <property type="entry name" value="GroES-like"/>
    <property type="match status" value="1"/>
</dbReference>
<sequence length="340" mass="36447">MKSYQITGPNGLDALVPVDRPEPEIGPHEVLVEMRAWSLNYRDLGMPHGGYYRNDKVKRDPPMVPLSDGAGEVIAVGDQVTRFRPGDRVAGIFFQTWLAGDLTDAQIGSALGGAIDGVLSERVAFHQDGLVRLPESYSFAQGATLPCAAVTAWQALTLGNLQAGQTVLMLGTGGVSIFALQFAKAFGARAIITSSSDKKLQTAKELGADVGINYGNHPEWQKEVLEATDGVGVDNVIEVGGAGTFERSLASAKVSGRVSLIGVLTGQPDQNPSPMMTLFKRLTVQGIYVGSREMFEAMVRAIEVNSIEPVIDQVFGFDQVKEAYQSMQQAGHVGKIVIER</sequence>
<dbReference type="RefSeq" id="WP_150074693.1">
    <property type="nucleotide sequence ID" value="NZ_VWOX01000002.1"/>
</dbReference>
<dbReference type="PANTHER" id="PTHR45033:SF2">
    <property type="entry name" value="ZINC-TYPE ALCOHOL DEHYDROGENASE-LIKE PROTEIN C1773.06C"/>
    <property type="match status" value="1"/>
</dbReference>
<name>A0A5M6DEA9_9BACT</name>
<dbReference type="Gene3D" id="3.40.50.720">
    <property type="entry name" value="NAD(P)-binding Rossmann-like Domain"/>
    <property type="match status" value="1"/>
</dbReference>
<comment type="caution">
    <text evidence="2">The sequence shown here is derived from an EMBL/GenBank/DDBJ whole genome shotgun (WGS) entry which is preliminary data.</text>
</comment>
<dbReference type="EMBL" id="VWOX01000002">
    <property type="protein sequence ID" value="KAA5545867.1"/>
    <property type="molecule type" value="Genomic_DNA"/>
</dbReference>
<dbReference type="SUPFAM" id="SSF51735">
    <property type="entry name" value="NAD(P)-binding Rossmann-fold domains"/>
    <property type="match status" value="1"/>
</dbReference>
<dbReference type="InterPro" id="IPR052711">
    <property type="entry name" value="Zinc_ADH-like"/>
</dbReference>
<dbReference type="CDD" id="cd08276">
    <property type="entry name" value="MDR7"/>
    <property type="match status" value="1"/>
</dbReference>
<accession>A0A5M6DEA9</accession>
<evidence type="ECO:0000313" key="2">
    <source>
        <dbReference type="EMBL" id="KAA5545867.1"/>
    </source>
</evidence>
<dbReference type="InterPro" id="IPR013149">
    <property type="entry name" value="ADH-like_C"/>
</dbReference>
<evidence type="ECO:0000313" key="3">
    <source>
        <dbReference type="Proteomes" id="UP000324479"/>
    </source>
</evidence>
<dbReference type="InterPro" id="IPR011032">
    <property type="entry name" value="GroES-like_sf"/>
</dbReference>
<dbReference type="InterPro" id="IPR036291">
    <property type="entry name" value="NAD(P)-bd_dom_sf"/>
</dbReference>
<evidence type="ECO:0000259" key="1">
    <source>
        <dbReference type="SMART" id="SM00829"/>
    </source>
</evidence>
<dbReference type="PANTHER" id="PTHR45033">
    <property type="match status" value="1"/>
</dbReference>
<keyword evidence="3" id="KW-1185">Reference proteome</keyword>
<feature type="domain" description="Enoyl reductase (ER)" evidence="1">
    <location>
        <begin position="11"/>
        <end position="338"/>
    </location>
</feature>
<dbReference type="Gene3D" id="3.90.180.10">
    <property type="entry name" value="Medium-chain alcohol dehydrogenases, catalytic domain"/>
    <property type="match status" value="1"/>
</dbReference>
<proteinExistence type="predicted"/>
<gene>
    <name evidence="2" type="ORF">FYK55_02820</name>
</gene>
<dbReference type="AlphaFoldDB" id="A0A5M6DEA9"/>
<dbReference type="GO" id="GO:0016491">
    <property type="term" value="F:oxidoreductase activity"/>
    <property type="evidence" value="ECO:0007669"/>
    <property type="project" value="InterPro"/>
</dbReference>